<dbReference type="PANTHER" id="PTHR47992">
    <property type="entry name" value="PROTEIN PHOSPHATASE"/>
    <property type="match status" value="1"/>
</dbReference>
<reference evidence="2" key="1">
    <citation type="journal article" date="1997" name="Nucleic Acids Res.">
        <title>tRNAscan-SE: a program for improved detection of transfer RNA genes in genomic sequence.</title>
        <authorList>
            <person name="Lowe T.M."/>
            <person name="Eddy S.R."/>
        </authorList>
    </citation>
    <scope>NUCLEOTIDE SEQUENCE [LARGE SCALE GENOMIC DNA]</scope>
    <source>
        <strain evidence="2">r\B97-61/B2</strain>
    </source>
</reference>
<feature type="domain" description="PPM-type phosphatase" evidence="1">
    <location>
        <begin position="48"/>
        <end position="282"/>
    </location>
</feature>
<dbReference type="PROSITE" id="PS51746">
    <property type="entry name" value="PPM_2"/>
    <property type="match status" value="1"/>
</dbReference>
<reference evidence="3" key="2">
    <citation type="submission" date="2025-08" db="UniProtKB">
        <authorList>
            <consortium name="RefSeq"/>
        </authorList>
    </citation>
    <scope>IDENTIFICATION</scope>
</reference>
<proteinExistence type="predicted"/>
<accession>A0AB32V8U1</accession>
<dbReference type="Proteomes" id="UP000694886">
    <property type="component" value="Chromosome 4"/>
</dbReference>
<dbReference type="Gene3D" id="3.60.40.10">
    <property type="entry name" value="PPM-type phosphatase domain"/>
    <property type="match status" value="1"/>
</dbReference>
<evidence type="ECO:0000313" key="3">
    <source>
        <dbReference type="RefSeq" id="XP_007035160.2"/>
    </source>
</evidence>
<protein>
    <recommendedName>
        <fullName evidence="1">PPM-type phosphatase domain-containing protein</fullName>
    </recommendedName>
</protein>
<organism evidence="2 3">
    <name type="scientific">Theobroma cacao</name>
    <name type="common">Cacao</name>
    <name type="synonym">Cocoa</name>
    <dbReference type="NCBI Taxonomy" id="3641"/>
    <lineage>
        <taxon>Eukaryota</taxon>
        <taxon>Viridiplantae</taxon>
        <taxon>Streptophyta</taxon>
        <taxon>Embryophyta</taxon>
        <taxon>Tracheophyta</taxon>
        <taxon>Spermatophyta</taxon>
        <taxon>Magnoliopsida</taxon>
        <taxon>eudicotyledons</taxon>
        <taxon>Gunneridae</taxon>
        <taxon>Pentapetalae</taxon>
        <taxon>rosids</taxon>
        <taxon>malvids</taxon>
        <taxon>Malvales</taxon>
        <taxon>Malvaceae</taxon>
        <taxon>Byttnerioideae</taxon>
        <taxon>Theobroma</taxon>
    </lineage>
</organism>
<dbReference type="Gramene" id="Tc04v2_t021020.1">
    <property type="protein sequence ID" value="Tc04v2_p021020.1"/>
    <property type="gene ID" value="Tc04v2_g021020"/>
</dbReference>
<dbReference type="AlphaFoldDB" id="A0AB32V8U1"/>
<gene>
    <name evidence="3" type="primary">LOC18603244</name>
</gene>
<dbReference type="GeneID" id="18603244"/>
<dbReference type="CDD" id="cd00143">
    <property type="entry name" value="PP2Cc"/>
    <property type="match status" value="1"/>
</dbReference>
<dbReference type="SUPFAM" id="SSF81606">
    <property type="entry name" value="PP2C-like"/>
    <property type="match status" value="1"/>
</dbReference>
<dbReference type="RefSeq" id="XP_007035160.2">
    <property type="nucleotide sequence ID" value="XM_007035098.2"/>
</dbReference>
<dbReference type="KEGG" id="tcc:18603244"/>
<dbReference type="Pfam" id="PF00481">
    <property type="entry name" value="PP2C"/>
    <property type="match status" value="2"/>
</dbReference>
<dbReference type="GO" id="GO:0004722">
    <property type="term" value="F:protein serine/threonine phosphatase activity"/>
    <property type="evidence" value="ECO:0007669"/>
    <property type="project" value="InterPro"/>
</dbReference>
<dbReference type="InterPro" id="IPR036457">
    <property type="entry name" value="PPM-type-like_dom_sf"/>
</dbReference>
<evidence type="ECO:0000259" key="1">
    <source>
        <dbReference type="PROSITE" id="PS51746"/>
    </source>
</evidence>
<dbReference type="InterPro" id="IPR015655">
    <property type="entry name" value="PP2C"/>
</dbReference>
<evidence type="ECO:0000313" key="2">
    <source>
        <dbReference type="Proteomes" id="UP000694886"/>
    </source>
</evidence>
<dbReference type="InterPro" id="IPR001932">
    <property type="entry name" value="PPM-type_phosphatase-like_dom"/>
</dbReference>
<sequence>MGLKDLRLKLKAFRLRRFRVGDGGSKKRENGIKKKPSWMMPISHGYHVVDHKSLRGSSDDSDFDSVVVQREQIEELELWFFGVFDARIGDGITKYIQSHFFDKKPKESQIHRKSKETMRRAYLGARAKVREAQKEDETLRAGSASVMLINGEKLVTANLGGYRAVICRDGVAHQLSSKRHSGARRHWTRRLFPVRMLVCDSTNAAAIRHGKSSELLVGAEKVDAETEFIIIASNGIWEVMKNQEAVNLIRHLGDPQEAAECLTKEALSRMSKNSISCVVIRFD</sequence>
<name>A0AB32V8U1_THECC</name>
<dbReference type="SMART" id="SM00332">
    <property type="entry name" value="PP2Cc"/>
    <property type="match status" value="1"/>
</dbReference>